<dbReference type="AlphaFoldDB" id="A0A0D2JHU6"/>
<evidence type="ECO:0000256" key="2">
    <source>
        <dbReference type="ARBA" id="ARBA00022448"/>
    </source>
</evidence>
<dbReference type="Pfam" id="PF07690">
    <property type="entry name" value="MFS_1"/>
    <property type="match status" value="1"/>
</dbReference>
<feature type="transmembrane region" description="Helical" evidence="6">
    <location>
        <begin position="397"/>
        <end position="416"/>
    </location>
</feature>
<feature type="transmembrane region" description="Helical" evidence="6">
    <location>
        <begin position="428"/>
        <end position="450"/>
    </location>
</feature>
<keyword evidence="5 6" id="KW-0472">Membrane</keyword>
<keyword evidence="2" id="KW-0813">Transport</keyword>
<evidence type="ECO:0000256" key="1">
    <source>
        <dbReference type="ARBA" id="ARBA00004141"/>
    </source>
</evidence>
<feature type="transmembrane region" description="Helical" evidence="6">
    <location>
        <begin position="42"/>
        <end position="60"/>
    </location>
</feature>
<dbReference type="PANTHER" id="PTHR43791">
    <property type="entry name" value="PERMEASE-RELATED"/>
    <property type="match status" value="1"/>
</dbReference>
<name>A0A0D2JHU6_9EURO</name>
<gene>
    <name evidence="8" type="ORF">Z520_11430</name>
</gene>
<feature type="transmembrane region" description="Helical" evidence="6">
    <location>
        <begin position="80"/>
        <end position="101"/>
    </location>
</feature>
<evidence type="ECO:0000313" key="8">
    <source>
        <dbReference type="EMBL" id="KIX92767.1"/>
    </source>
</evidence>
<dbReference type="Proteomes" id="UP000053411">
    <property type="component" value="Unassembled WGS sequence"/>
</dbReference>
<proteinExistence type="predicted"/>
<dbReference type="GO" id="GO:0016020">
    <property type="term" value="C:membrane"/>
    <property type="evidence" value="ECO:0007669"/>
    <property type="project" value="UniProtKB-SubCell"/>
</dbReference>
<comment type="subcellular location">
    <subcellularLocation>
        <location evidence="1">Membrane</location>
        <topology evidence="1">Multi-pass membrane protein</topology>
    </subcellularLocation>
</comment>
<feature type="transmembrane region" description="Helical" evidence="6">
    <location>
        <begin position="277"/>
        <end position="298"/>
    </location>
</feature>
<keyword evidence="4 6" id="KW-1133">Transmembrane helix</keyword>
<keyword evidence="9" id="KW-1185">Reference proteome</keyword>
<evidence type="ECO:0000259" key="7">
    <source>
        <dbReference type="PROSITE" id="PS50850"/>
    </source>
</evidence>
<dbReference type="InterPro" id="IPR011701">
    <property type="entry name" value="MFS"/>
</dbReference>
<feature type="transmembrane region" description="Helical" evidence="6">
    <location>
        <begin position="108"/>
        <end position="132"/>
    </location>
</feature>
<protein>
    <recommendedName>
        <fullName evidence="7">Major facilitator superfamily (MFS) profile domain-containing protein</fullName>
    </recommendedName>
</protein>
<dbReference type="FunFam" id="1.20.1250.20:FF:000013">
    <property type="entry name" value="MFS general substrate transporter"/>
    <property type="match status" value="1"/>
</dbReference>
<dbReference type="Gene3D" id="1.20.1250.20">
    <property type="entry name" value="MFS general substrate transporter like domains"/>
    <property type="match status" value="2"/>
</dbReference>
<feature type="transmembrane region" description="Helical" evidence="6">
    <location>
        <begin position="313"/>
        <end position="330"/>
    </location>
</feature>
<dbReference type="SUPFAM" id="SSF103473">
    <property type="entry name" value="MFS general substrate transporter"/>
    <property type="match status" value="1"/>
</dbReference>
<feature type="transmembrane region" description="Helical" evidence="6">
    <location>
        <begin position="170"/>
        <end position="189"/>
    </location>
</feature>
<evidence type="ECO:0000256" key="3">
    <source>
        <dbReference type="ARBA" id="ARBA00022692"/>
    </source>
</evidence>
<reference evidence="8 9" key="1">
    <citation type="submission" date="2015-01" db="EMBL/GenBank/DDBJ databases">
        <title>The Genome Sequence of Fonsecaea multimorphosa CBS 102226.</title>
        <authorList>
            <consortium name="The Broad Institute Genomics Platform"/>
            <person name="Cuomo C."/>
            <person name="de Hoog S."/>
            <person name="Gorbushina A."/>
            <person name="Stielow B."/>
            <person name="Teixiera M."/>
            <person name="Abouelleil A."/>
            <person name="Chapman S.B."/>
            <person name="Priest M."/>
            <person name="Young S.K."/>
            <person name="Wortman J."/>
            <person name="Nusbaum C."/>
            <person name="Birren B."/>
        </authorList>
    </citation>
    <scope>NUCLEOTIDE SEQUENCE [LARGE SCALE GENOMIC DNA]</scope>
    <source>
        <strain evidence="8 9">CBS 102226</strain>
    </source>
</reference>
<feature type="transmembrane region" description="Helical" evidence="6">
    <location>
        <begin position="201"/>
        <end position="221"/>
    </location>
</feature>
<evidence type="ECO:0000256" key="5">
    <source>
        <dbReference type="ARBA" id="ARBA00023136"/>
    </source>
</evidence>
<accession>A0A0D2JHU6</accession>
<feature type="transmembrane region" description="Helical" evidence="6">
    <location>
        <begin position="138"/>
        <end position="158"/>
    </location>
</feature>
<dbReference type="EMBL" id="KN848100">
    <property type="protein sequence ID" value="KIX92767.1"/>
    <property type="molecule type" value="Genomic_DNA"/>
</dbReference>
<organism evidence="8 9">
    <name type="scientific">Fonsecaea multimorphosa CBS 102226</name>
    <dbReference type="NCBI Taxonomy" id="1442371"/>
    <lineage>
        <taxon>Eukaryota</taxon>
        <taxon>Fungi</taxon>
        <taxon>Dikarya</taxon>
        <taxon>Ascomycota</taxon>
        <taxon>Pezizomycotina</taxon>
        <taxon>Eurotiomycetes</taxon>
        <taxon>Chaetothyriomycetidae</taxon>
        <taxon>Chaetothyriales</taxon>
        <taxon>Herpotrichiellaceae</taxon>
        <taxon>Fonsecaea</taxon>
    </lineage>
</organism>
<feature type="transmembrane region" description="Helical" evidence="6">
    <location>
        <begin position="362"/>
        <end position="385"/>
    </location>
</feature>
<dbReference type="RefSeq" id="XP_016626890.1">
    <property type="nucleotide sequence ID" value="XM_016781919.1"/>
</dbReference>
<feature type="domain" description="Major facilitator superfamily (MFS) profile" evidence="7">
    <location>
        <begin position="42"/>
        <end position="493"/>
    </location>
</feature>
<sequence length="493" mass="54146">MSKLDEIVTLDEAPRVGAGVETYPARHNAEEKKVLRKLDWRVVPLIGLCYFLSFLDRSNIGNAAIAGMNEDLDLDTKGRYPWLLTIFYIGYLVAQVGVLGWKIFPPHIWAAVTMLIWGIVATCQAAATSWAGMMVLRLLLGISEAAFTPGMPYFLSFFYLRKELGFRCGLFLSCAPLANCFTGALAYGITSGNPALASWRLLFLAEGLPTVVFSFFIFFLLPDSPVEAKFLNEQEKNVARARLNLQVGNISAEDRRGKLKTEDTVAALLDFKSWIAALMYFSTNVSYSSLPVFLPIILKEMGFTAIHAQGLSAPPYFFSFLLTIASTYIADRTLQRGYTIMACSLMSAVGYTIQAATHQTAARYFGVFLCAGGLFPTIANILPWVLNNQGSDDRRGVSFVLLCIVGQAGPLVGTRIFPASDAPYYTKGKWICAGFLFFNFILAGCLRFWLKRQNLHQGELSGTAAGAETKGGDDSAVVGIATENYGVAFRYVL</sequence>
<dbReference type="VEuPathDB" id="FungiDB:Z520_11430"/>
<keyword evidence="3 6" id="KW-0812">Transmembrane</keyword>
<dbReference type="GO" id="GO:0022857">
    <property type="term" value="F:transmembrane transporter activity"/>
    <property type="evidence" value="ECO:0007669"/>
    <property type="project" value="InterPro"/>
</dbReference>
<dbReference type="PROSITE" id="PS50850">
    <property type="entry name" value="MFS"/>
    <property type="match status" value="1"/>
</dbReference>
<dbReference type="InterPro" id="IPR020846">
    <property type="entry name" value="MFS_dom"/>
</dbReference>
<evidence type="ECO:0000313" key="9">
    <source>
        <dbReference type="Proteomes" id="UP000053411"/>
    </source>
</evidence>
<dbReference type="InterPro" id="IPR036259">
    <property type="entry name" value="MFS_trans_sf"/>
</dbReference>
<dbReference type="PANTHER" id="PTHR43791:SF36">
    <property type="entry name" value="TRANSPORTER, PUTATIVE (AFU_ORTHOLOGUE AFUA_6G08340)-RELATED"/>
    <property type="match status" value="1"/>
</dbReference>
<dbReference type="OrthoDB" id="2985014at2759"/>
<dbReference type="FunFam" id="1.20.1250.20:FF:000018">
    <property type="entry name" value="MFS transporter permease"/>
    <property type="match status" value="1"/>
</dbReference>
<evidence type="ECO:0000256" key="6">
    <source>
        <dbReference type="SAM" id="Phobius"/>
    </source>
</evidence>
<evidence type="ECO:0000256" key="4">
    <source>
        <dbReference type="ARBA" id="ARBA00022989"/>
    </source>
</evidence>
<dbReference type="GeneID" id="27717176"/>